<sequence length="161" mass="19095">MMMIMMKLFEMYARSLAALSQIIRRSKSEIARLRKSEKVNESLKKNRSRQRTTTQDKYTVKKKRERHHGKNPDGSSSATYHEKKKAVNCNRYKLFFKKMFGSTYSCEKLFPLTLSIWEGPKRPFKQKMVAVRKVRKSLLNFHPILLNCDCFHIHDSLSFLE</sequence>
<evidence type="ECO:0000313" key="2">
    <source>
        <dbReference type="EMBL" id="GBL72168.1"/>
    </source>
</evidence>
<accession>A0A4Y1ZYM1</accession>
<dbReference type="EMBL" id="BGPR01078902">
    <property type="protein sequence ID" value="GBL72219.1"/>
    <property type="molecule type" value="Genomic_DNA"/>
</dbReference>
<gene>
    <name evidence="5" type="ORF">AVEN_134096_1</name>
    <name evidence="2" type="ORF">AVEN_275292_1</name>
    <name evidence="3" type="ORF">AVEN_42023_1</name>
    <name evidence="4" type="ORF">AVEN_44598_1</name>
</gene>
<dbReference type="EMBL" id="BGPR01078892">
    <property type="protein sequence ID" value="GBL72168.1"/>
    <property type="molecule type" value="Genomic_DNA"/>
</dbReference>
<evidence type="ECO:0000313" key="5">
    <source>
        <dbReference type="EMBL" id="GBL72219.1"/>
    </source>
</evidence>
<name>A0A4Y1ZYM1_ARAVE</name>
<protein>
    <submittedName>
        <fullName evidence="5">Uncharacterized protein</fullName>
    </submittedName>
</protein>
<evidence type="ECO:0000313" key="4">
    <source>
        <dbReference type="EMBL" id="GBL72194.1"/>
    </source>
</evidence>
<comment type="caution">
    <text evidence="5">The sequence shown here is derived from an EMBL/GenBank/DDBJ whole genome shotgun (WGS) entry which is preliminary data.</text>
</comment>
<feature type="region of interest" description="Disordered" evidence="1">
    <location>
        <begin position="36"/>
        <end position="80"/>
    </location>
</feature>
<evidence type="ECO:0000313" key="3">
    <source>
        <dbReference type="EMBL" id="GBL72187.1"/>
    </source>
</evidence>
<proteinExistence type="predicted"/>
<evidence type="ECO:0000313" key="6">
    <source>
        <dbReference type="Proteomes" id="UP000499080"/>
    </source>
</evidence>
<evidence type="ECO:0000256" key="1">
    <source>
        <dbReference type="SAM" id="MobiDB-lite"/>
    </source>
</evidence>
<reference evidence="5 6" key="1">
    <citation type="journal article" date="2019" name="Sci. Rep.">
        <title>Orb-weaving spider Araneus ventricosus genome elucidates the spidroin gene catalogue.</title>
        <authorList>
            <person name="Kono N."/>
            <person name="Nakamura H."/>
            <person name="Ohtoshi R."/>
            <person name="Moran D.A.P."/>
            <person name="Shinohara A."/>
            <person name="Yoshida Y."/>
            <person name="Fujiwara M."/>
            <person name="Mori M."/>
            <person name="Tomita M."/>
            <person name="Arakawa K."/>
        </authorList>
    </citation>
    <scope>NUCLEOTIDE SEQUENCE [LARGE SCALE GENOMIC DNA]</scope>
</reference>
<dbReference type="EMBL" id="BGPR01078897">
    <property type="protein sequence ID" value="GBL72194.1"/>
    <property type="molecule type" value="Genomic_DNA"/>
</dbReference>
<dbReference type="AlphaFoldDB" id="A0A4Y1ZYM1"/>
<feature type="compositionally biased region" description="Basic residues" evidence="1">
    <location>
        <begin position="60"/>
        <end position="69"/>
    </location>
</feature>
<dbReference type="Proteomes" id="UP000499080">
    <property type="component" value="Unassembled WGS sequence"/>
</dbReference>
<keyword evidence="6" id="KW-1185">Reference proteome</keyword>
<organism evidence="5 6">
    <name type="scientific">Araneus ventricosus</name>
    <name type="common">Orbweaver spider</name>
    <name type="synonym">Epeira ventricosa</name>
    <dbReference type="NCBI Taxonomy" id="182803"/>
    <lineage>
        <taxon>Eukaryota</taxon>
        <taxon>Metazoa</taxon>
        <taxon>Ecdysozoa</taxon>
        <taxon>Arthropoda</taxon>
        <taxon>Chelicerata</taxon>
        <taxon>Arachnida</taxon>
        <taxon>Araneae</taxon>
        <taxon>Araneomorphae</taxon>
        <taxon>Entelegynae</taxon>
        <taxon>Araneoidea</taxon>
        <taxon>Araneidae</taxon>
        <taxon>Araneus</taxon>
    </lineage>
</organism>
<dbReference type="EMBL" id="BGPR01078896">
    <property type="protein sequence ID" value="GBL72187.1"/>
    <property type="molecule type" value="Genomic_DNA"/>
</dbReference>